<dbReference type="Pfam" id="PF13634">
    <property type="entry name" value="Nucleoporin_FG"/>
    <property type="match status" value="3"/>
</dbReference>
<keyword evidence="5" id="KW-0813">Transport</keyword>
<keyword evidence="8" id="KW-0653">Protein transport</keyword>
<dbReference type="GO" id="GO:0044614">
    <property type="term" value="C:nuclear pore cytoplasmic filaments"/>
    <property type="evidence" value="ECO:0007669"/>
    <property type="project" value="TreeGrafter"/>
</dbReference>
<dbReference type="PANTHER" id="PTHR23198">
    <property type="entry name" value="NUCLEOPORIN"/>
    <property type="match status" value="1"/>
</dbReference>
<dbReference type="GO" id="GO:0000973">
    <property type="term" value="P:post-transcriptional tethering of RNA polymerase II gene DNA at nuclear periphery"/>
    <property type="evidence" value="ECO:0007669"/>
    <property type="project" value="TreeGrafter"/>
</dbReference>
<reference evidence="14" key="1">
    <citation type="journal article" date="2020" name="Ecol. Evol.">
        <title>Genome structure and content of the rice root-knot nematode (Meloidogyne graminicola).</title>
        <authorList>
            <person name="Phan N.T."/>
            <person name="Danchin E.G.J."/>
            <person name="Klopp C."/>
            <person name="Perfus-Barbeoch L."/>
            <person name="Kozlowski D.K."/>
            <person name="Koutsovoulos G.D."/>
            <person name="Lopez-Roques C."/>
            <person name="Bouchez O."/>
            <person name="Zahm M."/>
            <person name="Besnard G."/>
            <person name="Bellafiore S."/>
        </authorList>
    </citation>
    <scope>NUCLEOTIDE SEQUENCE</scope>
    <source>
        <strain evidence="14">VN-18</strain>
    </source>
</reference>
<dbReference type="Gene3D" id="1.25.40.690">
    <property type="match status" value="1"/>
</dbReference>
<dbReference type="SUPFAM" id="SSF82215">
    <property type="entry name" value="C-terminal autoproteolytic domain of nucleoporin nup98"/>
    <property type="match status" value="1"/>
</dbReference>
<dbReference type="Gene3D" id="3.30.1610.10">
    <property type="entry name" value="Peptidase S59, nucleoporin"/>
    <property type="match status" value="1"/>
</dbReference>
<dbReference type="InterPro" id="IPR025574">
    <property type="entry name" value="Nucleoporin_FG_rpt"/>
</dbReference>
<evidence type="ECO:0000256" key="2">
    <source>
        <dbReference type="ARBA" id="ARBA00004620"/>
    </source>
</evidence>
<dbReference type="Proteomes" id="UP000605970">
    <property type="component" value="Unassembled WGS sequence"/>
</dbReference>
<comment type="caution">
    <text evidence="14">The sequence shown here is derived from an EMBL/GenBank/DDBJ whole genome shotgun (WGS) entry which is preliminary data.</text>
</comment>
<feature type="region of interest" description="Disordered" evidence="12">
    <location>
        <begin position="42"/>
        <end position="64"/>
    </location>
</feature>
<dbReference type="Pfam" id="PF04096">
    <property type="entry name" value="Nucleoporin2"/>
    <property type="match status" value="1"/>
</dbReference>
<evidence type="ECO:0000256" key="9">
    <source>
        <dbReference type="ARBA" id="ARBA00023010"/>
    </source>
</evidence>
<keyword evidence="15" id="KW-1185">Reference proteome</keyword>
<dbReference type="InterPro" id="IPR037665">
    <property type="entry name" value="Nucleoporin_S59-like"/>
</dbReference>
<dbReference type="Pfam" id="PF21240">
    <property type="entry name" value="Nup98_GLEBS"/>
    <property type="match status" value="1"/>
</dbReference>
<keyword evidence="10" id="KW-0906">Nuclear pore complex</keyword>
<evidence type="ECO:0000256" key="1">
    <source>
        <dbReference type="ARBA" id="ARBA00004567"/>
    </source>
</evidence>
<comment type="subcellular location">
    <subcellularLocation>
        <location evidence="2">Nucleus membrane</location>
        <topology evidence="2">Peripheral membrane protein</topology>
        <orientation evidence="2">Nucleoplasmic side</orientation>
    </subcellularLocation>
    <subcellularLocation>
        <location evidence="1">Nucleus</location>
        <location evidence="1">Nuclear pore complex</location>
    </subcellularLocation>
</comment>
<dbReference type="InterPro" id="IPR021967">
    <property type="entry name" value="Nup98_C"/>
</dbReference>
<dbReference type="GO" id="GO:0017056">
    <property type="term" value="F:structural constituent of nuclear pore"/>
    <property type="evidence" value="ECO:0007669"/>
    <property type="project" value="InterPro"/>
</dbReference>
<evidence type="ECO:0000259" key="13">
    <source>
        <dbReference type="PROSITE" id="PS51434"/>
    </source>
</evidence>
<evidence type="ECO:0000256" key="5">
    <source>
        <dbReference type="ARBA" id="ARBA00022448"/>
    </source>
</evidence>
<dbReference type="GO" id="GO:0003723">
    <property type="term" value="F:RNA binding"/>
    <property type="evidence" value="ECO:0007669"/>
    <property type="project" value="TreeGrafter"/>
</dbReference>
<feature type="region of interest" description="Disordered" evidence="12">
    <location>
        <begin position="673"/>
        <end position="696"/>
    </location>
</feature>
<keyword evidence="9" id="KW-0811">Translocation</keyword>
<dbReference type="GO" id="GO:0031965">
    <property type="term" value="C:nuclear membrane"/>
    <property type="evidence" value="ECO:0007669"/>
    <property type="project" value="UniProtKB-SubCell"/>
</dbReference>
<dbReference type="Gene3D" id="1.10.10.2360">
    <property type="match status" value="1"/>
</dbReference>
<dbReference type="Pfam" id="PF12110">
    <property type="entry name" value="Nup96"/>
    <property type="match status" value="1"/>
</dbReference>
<dbReference type="GO" id="GO:0034398">
    <property type="term" value="P:telomere tethering at nuclear periphery"/>
    <property type="evidence" value="ECO:0007669"/>
    <property type="project" value="TreeGrafter"/>
</dbReference>
<dbReference type="InterPro" id="IPR036903">
    <property type="entry name" value="Nup98_auto-Pept-S59_dom_sf"/>
</dbReference>
<evidence type="ECO:0000256" key="8">
    <source>
        <dbReference type="ARBA" id="ARBA00022927"/>
    </source>
</evidence>
<dbReference type="GO" id="GO:0006405">
    <property type="term" value="P:RNA export from nucleus"/>
    <property type="evidence" value="ECO:0007669"/>
    <property type="project" value="TreeGrafter"/>
</dbReference>
<accession>A0A8S9ZM87</accession>
<proteinExistence type="inferred from homology"/>
<organism evidence="14 15">
    <name type="scientific">Meloidogyne graminicola</name>
    <dbReference type="NCBI Taxonomy" id="189291"/>
    <lineage>
        <taxon>Eukaryota</taxon>
        <taxon>Metazoa</taxon>
        <taxon>Ecdysozoa</taxon>
        <taxon>Nematoda</taxon>
        <taxon>Chromadorea</taxon>
        <taxon>Rhabditida</taxon>
        <taxon>Tylenchina</taxon>
        <taxon>Tylenchomorpha</taxon>
        <taxon>Tylenchoidea</taxon>
        <taxon>Meloidogynidae</taxon>
        <taxon>Meloidogyninae</taxon>
        <taxon>Meloidogyne</taxon>
    </lineage>
</organism>
<dbReference type="GO" id="GO:0008139">
    <property type="term" value="F:nuclear localization sequence binding"/>
    <property type="evidence" value="ECO:0007669"/>
    <property type="project" value="TreeGrafter"/>
</dbReference>
<evidence type="ECO:0000256" key="6">
    <source>
        <dbReference type="ARBA" id="ARBA00022813"/>
    </source>
</evidence>
<dbReference type="OrthoDB" id="3797628at2759"/>
<dbReference type="GO" id="GO:0051028">
    <property type="term" value="P:mRNA transport"/>
    <property type="evidence" value="ECO:0007669"/>
    <property type="project" value="UniProtKB-KW"/>
</dbReference>
<dbReference type="FunFam" id="1.10.10.2360:FF:000001">
    <property type="entry name" value="Nuclear pore complex protein Nup98-Nup96"/>
    <property type="match status" value="1"/>
</dbReference>
<keyword evidence="6" id="KW-0068">Autocatalytic cleavage</keyword>
<name>A0A8S9ZM87_9BILA</name>
<protein>
    <recommendedName>
        <fullName evidence="4">Nuclear pore complex protein Nup98-Nup96</fullName>
    </recommendedName>
</protein>
<evidence type="ECO:0000256" key="10">
    <source>
        <dbReference type="ARBA" id="ARBA00023132"/>
    </source>
</evidence>
<evidence type="ECO:0000256" key="7">
    <source>
        <dbReference type="ARBA" id="ARBA00022816"/>
    </source>
</evidence>
<evidence type="ECO:0000256" key="3">
    <source>
        <dbReference type="ARBA" id="ARBA00008926"/>
    </source>
</evidence>
<evidence type="ECO:0000256" key="12">
    <source>
        <dbReference type="SAM" id="MobiDB-lite"/>
    </source>
</evidence>
<feature type="domain" description="Peptidase S59" evidence="13">
    <location>
        <begin position="723"/>
        <end position="867"/>
    </location>
</feature>
<dbReference type="PANTHER" id="PTHR23198:SF6">
    <property type="entry name" value="NUCLEAR PORE COMPLEX PROTEIN NUP98-NUP96"/>
    <property type="match status" value="1"/>
</dbReference>
<gene>
    <name evidence="14" type="ORF">Mgra_00006096</name>
</gene>
<evidence type="ECO:0000256" key="11">
    <source>
        <dbReference type="ARBA" id="ARBA00023242"/>
    </source>
</evidence>
<keyword evidence="7" id="KW-0509">mRNA transport</keyword>
<evidence type="ECO:0000313" key="14">
    <source>
        <dbReference type="EMBL" id="KAF7634524.1"/>
    </source>
</evidence>
<dbReference type="InterPro" id="IPR007230">
    <property type="entry name" value="Nup98_auto-Pept-S59_dom"/>
</dbReference>
<evidence type="ECO:0000313" key="15">
    <source>
        <dbReference type="Proteomes" id="UP000605970"/>
    </source>
</evidence>
<keyword evidence="11" id="KW-0539">Nucleus</keyword>
<comment type="similarity">
    <text evidence="3">Belongs to the nucleoporin GLFG family.</text>
</comment>
<sequence length="1305" mass="142843">MINPFPSSTTTASSLFGSQQQTASTSLFGAKPAGSLFGTNISQPSGGIFGQPQPGSSGFGGILGGNKSTSAFTTQPSFFFGQQQPGGLFGTTTTSAPAFGATTTSTSIFGNTVSSFTGFGQSPQQGVGLFGAKPAPPFGSFGVNQPTQQFGTASTGTSLFGQQPQTSIGGGLFGSTSTANKPSLFGSTIGTQQPSGLFNTVKFTPPTGTDTMQLKGQQTQVSTKQMCISAMKEFDSKSLEEIRCADYISGKKVSSSAPASTGALFGTTVSTSGGFFSVPSSTTTASSLFGSQQQTASTSLFGAKPAGSLFVGGIFGQHQPVSSGFASTGGGILGGNKPTSAFSQVSQPTFFLVNNNLGGFLEQQLLLLRLLVQQLHLLLCLAILFLLLPVLVNHHNNKEGGLFGAKPAPPFGSFGVNQPTQQFGTASTGTSLFGQQPQTSIGGGLFGSTNTANKPSLFGSTLGTQQPSGLFNTDKFSIEANVQQPFVSNLTLSSTMNIGNLQKSIIDAQLSTLPYGDSPLLKVSTSPRKSAQDISSLQRQLTFDTKDGQKSPQQNSFLADLSVGTQDLSTKDTSLAESAIFDTNLSYKPIIILPSVGFGAALGLRHSPKLTKSFASEKSFLSGKSSLHSFIEEDKKIKSLDMSVVFEPSHTENVIYVEKPQVNSVVVPLQLSPSEDSERPTIEEIPSPTTTPPPSKEIVQQKTTKIPSSVQQPPKKYRIKLTRPEYYSEPKIEDLECLFNQNGVCIIEGGLTIGRLGYGSVFWKGPLELTEPLDLDEIVHFRNKEVIVYPDESKKPEIGFGLNKPAEVSLDNVWPIDSKTKMPIKDADELRKMNFRGKLERLCLRMDANFCDYLPATGTWQFQVQHFSKYGFQEEEDEDIEVDNNIIQQQNIDINNLNQLEVKRKAVQLQTLVQKAKVPLREIQKFSGEKQQNKREYVQQQQQNNQLIDYINVDDEFNEGINEQFFDDSKLFQEEIIRKKIRFDDTLFDSSKLLTHVTNKEQQQIDYQKPKLVERTPKYIYEGLTRENLKNSILSKSGISIQFPSCRIGFTQDLIFASVPPSTHLNVVNIYQTRVIIPTVKNFFLQYIRSNGLNQQQSLLNLEISSLVKFDPPSPILSFLDEFLTESFEAGKKDLNQSFFEICKILLMETKNIEDKISQRTLMGNWLFNQLENNLTTTKPLNQTKPFLTIFNFLINGNVKKASEYARDMNLFNLALLICCYQTTSVGIVRNLVAKQFSIAQKHKNSDINYLKILQLLSGEFVKESSGGCLQGLNWLQVLGILIWYHSSPTTTLIECLDILQELMN</sequence>
<dbReference type="EMBL" id="JABEBT010000056">
    <property type="protein sequence ID" value="KAF7634524.1"/>
    <property type="molecule type" value="Genomic_DNA"/>
</dbReference>
<evidence type="ECO:0000256" key="4">
    <source>
        <dbReference type="ARBA" id="ARBA00013472"/>
    </source>
</evidence>
<dbReference type="GO" id="GO:0006606">
    <property type="term" value="P:protein import into nucleus"/>
    <property type="evidence" value="ECO:0007669"/>
    <property type="project" value="TreeGrafter"/>
</dbReference>
<dbReference type="PROSITE" id="PS51434">
    <property type="entry name" value="NUP_C"/>
    <property type="match status" value="1"/>
</dbReference>